<evidence type="ECO:0000256" key="3">
    <source>
        <dbReference type="ARBA" id="ARBA00023015"/>
    </source>
</evidence>
<sequence length="300" mass="33797">MQKNIILVIDDDPTQHIILRNYLKAAGYEVVHAEDGEQGLKIFEAKKPDLVLLDVQMPGLDGFQVLEKIKKSEDSNVAVLLLTALDYQHLKIQGLEFGADDYITKPFNKAELLARISAVLRRSDRSRRREGAMEGDLADVGVSDLLQSMELGMKTAVIRIRDIDAEIVVQSGKLLYARQGVFTGDQALLRIFLLEQGYFSVVFNEIPPYITGKPRSLTSILMNIANEVDNVFEIIRQMGVKDRRLQIKGDISEYPELEKISEILPANFIRIITAMSGTIKDNIKTLIDASQKRVLKIEQK</sequence>
<keyword evidence="2" id="KW-0902">Two-component regulatory system</keyword>
<evidence type="ECO:0000256" key="4">
    <source>
        <dbReference type="ARBA" id="ARBA00023125"/>
    </source>
</evidence>
<keyword evidence="5" id="KW-0804">Transcription</keyword>
<dbReference type="Pfam" id="PF14332">
    <property type="entry name" value="DUF4388"/>
    <property type="match status" value="1"/>
</dbReference>
<evidence type="ECO:0000256" key="6">
    <source>
        <dbReference type="PROSITE-ProRule" id="PRU00169"/>
    </source>
</evidence>
<evidence type="ECO:0000256" key="1">
    <source>
        <dbReference type="ARBA" id="ARBA00022553"/>
    </source>
</evidence>
<evidence type="ECO:0000259" key="7">
    <source>
        <dbReference type="PROSITE" id="PS50110"/>
    </source>
</evidence>
<dbReference type="InterPro" id="IPR039420">
    <property type="entry name" value="WalR-like"/>
</dbReference>
<dbReference type="EMBL" id="CP061799">
    <property type="protein sequence ID" value="QTA81605.1"/>
    <property type="molecule type" value="Genomic_DNA"/>
</dbReference>
<accession>A0A975BAJ3</accession>
<dbReference type="KEGG" id="dli:dnl_39440"/>
<dbReference type="PANTHER" id="PTHR48111">
    <property type="entry name" value="REGULATOR OF RPOS"/>
    <property type="match status" value="1"/>
</dbReference>
<protein>
    <submittedName>
        <fullName evidence="8">Two component system response regulator domain-containing protein, DUF4388</fullName>
    </submittedName>
</protein>
<dbReference type="SMART" id="SM00448">
    <property type="entry name" value="REC"/>
    <property type="match status" value="1"/>
</dbReference>
<reference evidence="8" key="1">
    <citation type="journal article" date="2021" name="Microb. Physiol.">
        <title>Proteogenomic Insights into the Physiology of Marine, Sulfate-Reducing, Filamentous Desulfonema limicola and Desulfonema magnum.</title>
        <authorList>
            <person name="Schnaars V."/>
            <person name="Wohlbrand L."/>
            <person name="Scheve S."/>
            <person name="Hinrichs C."/>
            <person name="Reinhardt R."/>
            <person name="Rabus R."/>
        </authorList>
    </citation>
    <scope>NUCLEOTIDE SEQUENCE</scope>
    <source>
        <strain evidence="8">5ac10</strain>
    </source>
</reference>
<keyword evidence="1 6" id="KW-0597">Phosphoprotein</keyword>
<dbReference type="InterPro" id="IPR001789">
    <property type="entry name" value="Sig_transdc_resp-reg_receiver"/>
</dbReference>
<dbReference type="SUPFAM" id="SSF52172">
    <property type="entry name" value="CheY-like"/>
    <property type="match status" value="1"/>
</dbReference>
<feature type="domain" description="Response regulatory" evidence="7">
    <location>
        <begin position="5"/>
        <end position="120"/>
    </location>
</feature>
<keyword evidence="3" id="KW-0805">Transcription regulation</keyword>
<dbReference type="Pfam" id="PF00072">
    <property type="entry name" value="Response_reg"/>
    <property type="match status" value="1"/>
</dbReference>
<evidence type="ECO:0000256" key="2">
    <source>
        <dbReference type="ARBA" id="ARBA00023012"/>
    </source>
</evidence>
<dbReference type="GO" id="GO:0000156">
    <property type="term" value="F:phosphorelay response regulator activity"/>
    <property type="evidence" value="ECO:0007669"/>
    <property type="project" value="TreeGrafter"/>
</dbReference>
<keyword evidence="9" id="KW-1185">Reference proteome</keyword>
<name>A0A975BAJ3_9BACT</name>
<dbReference type="Proteomes" id="UP000663720">
    <property type="component" value="Chromosome"/>
</dbReference>
<dbReference type="PROSITE" id="PS50110">
    <property type="entry name" value="RESPONSE_REGULATORY"/>
    <property type="match status" value="1"/>
</dbReference>
<dbReference type="InterPro" id="IPR011006">
    <property type="entry name" value="CheY-like_superfamily"/>
</dbReference>
<dbReference type="GO" id="GO:0005829">
    <property type="term" value="C:cytosol"/>
    <property type="evidence" value="ECO:0007669"/>
    <property type="project" value="TreeGrafter"/>
</dbReference>
<dbReference type="RefSeq" id="WP_207687623.1">
    <property type="nucleotide sequence ID" value="NZ_CP061799.1"/>
</dbReference>
<dbReference type="InterPro" id="IPR025497">
    <property type="entry name" value="PatA-like_N"/>
</dbReference>
<gene>
    <name evidence="8" type="ORF">dnl_39440</name>
</gene>
<dbReference type="GO" id="GO:0032993">
    <property type="term" value="C:protein-DNA complex"/>
    <property type="evidence" value="ECO:0007669"/>
    <property type="project" value="TreeGrafter"/>
</dbReference>
<dbReference type="GO" id="GO:0000976">
    <property type="term" value="F:transcription cis-regulatory region binding"/>
    <property type="evidence" value="ECO:0007669"/>
    <property type="project" value="TreeGrafter"/>
</dbReference>
<evidence type="ECO:0000313" key="9">
    <source>
        <dbReference type="Proteomes" id="UP000663720"/>
    </source>
</evidence>
<feature type="modified residue" description="4-aspartylphosphate" evidence="6">
    <location>
        <position position="54"/>
    </location>
</feature>
<proteinExistence type="predicted"/>
<evidence type="ECO:0000256" key="5">
    <source>
        <dbReference type="ARBA" id="ARBA00023163"/>
    </source>
</evidence>
<dbReference type="GO" id="GO:0006355">
    <property type="term" value="P:regulation of DNA-templated transcription"/>
    <property type="evidence" value="ECO:0007669"/>
    <property type="project" value="TreeGrafter"/>
</dbReference>
<dbReference type="FunFam" id="3.40.50.2300:FF:000001">
    <property type="entry name" value="DNA-binding response regulator PhoB"/>
    <property type="match status" value="1"/>
</dbReference>
<dbReference type="PANTHER" id="PTHR48111:SF1">
    <property type="entry name" value="TWO-COMPONENT RESPONSE REGULATOR ORR33"/>
    <property type="match status" value="1"/>
</dbReference>
<dbReference type="AlphaFoldDB" id="A0A975BAJ3"/>
<evidence type="ECO:0000313" key="8">
    <source>
        <dbReference type="EMBL" id="QTA81605.1"/>
    </source>
</evidence>
<keyword evidence="4" id="KW-0238">DNA-binding</keyword>
<organism evidence="8 9">
    <name type="scientific">Desulfonema limicola</name>
    <dbReference type="NCBI Taxonomy" id="45656"/>
    <lineage>
        <taxon>Bacteria</taxon>
        <taxon>Pseudomonadati</taxon>
        <taxon>Thermodesulfobacteriota</taxon>
        <taxon>Desulfobacteria</taxon>
        <taxon>Desulfobacterales</taxon>
        <taxon>Desulfococcaceae</taxon>
        <taxon>Desulfonema</taxon>
    </lineage>
</organism>
<dbReference type="Gene3D" id="3.40.50.2300">
    <property type="match status" value="1"/>
</dbReference>
<dbReference type="CDD" id="cd17574">
    <property type="entry name" value="REC_OmpR"/>
    <property type="match status" value="1"/>
</dbReference>